<keyword evidence="2" id="KW-1185">Reference proteome</keyword>
<dbReference type="Proteomes" id="UP001057279">
    <property type="component" value="Linkage Group LG08"/>
</dbReference>
<evidence type="ECO:0000313" key="1">
    <source>
        <dbReference type="EMBL" id="KAI4582667.1"/>
    </source>
</evidence>
<name>A0ACB9UYY5_9CETA</name>
<comment type="caution">
    <text evidence="1">The sequence shown here is derived from an EMBL/GenBank/DDBJ whole genome shotgun (WGS) entry which is preliminary data.</text>
</comment>
<reference evidence="1" key="1">
    <citation type="submission" date="2022-03" db="EMBL/GenBank/DDBJ databases">
        <title>Genomic analyses of argali, domestic sheep and their hybrids provide insights into chromosomal evolution, heterosis and genetic basis of agronomic traits.</title>
        <authorList>
            <person name="Li M."/>
        </authorList>
    </citation>
    <scope>NUCLEOTIDE SEQUENCE</scope>
    <source>
        <strain evidence="1">F1 hybrid</strain>
    </source>
</reference>
<protein>
    <submittedName>
        <fullName evidence="1">Uncharacterized protein</fullName>
    </submittedName>
</protein>
<evidence type="ECO:0000313" key="2">
    <source>
        <dbReference type="Proteomes" id="UP001057279"/>
    </source>
</evidence>
<proteinExistence type="predicted"/>
<sequence length="373" mass="41122">MSLRQLLLRLPRYLGASGPLRGPLDTISSVISWRGQSSRSPAQWSQVVSEAEKIVGYPTSFMSLRCLLSDELSNIAMQVRKLVGTQHPLLTTARGLVHDSQNNLQLRGLVVLLISKAAGPNSVNASCQNYDMVSGIYSCQRSLAEITELIHTALLVHRGIVNLNELQSSDGPLKDMQFGNKIAILSGDFLLANACNGLALLQNTKVKLGRVCFYLNSLWENRITDDIGISTWKKQTFLSHGALLAKSCQAAMELAKHDAEVQDMAFQYGKHMAMSHKINSDLQPFIKEKTSDSLSFNLNSAPVVLHQEFLGRDLWIKQIGELRETIKAGKGVTSAIDLCRYHGNKALEALESFPPSEARTALENIVFAVTRFS</sequence>
<gene>
    <name evidence="1" type="ORF">MJG53_020749</name>
</gene>
<dbReference type="EMBL" id="CM043033">
    <property type="protein sequence ID" value="KAI4582667.1"/>
    <property type="molecule type" value="Genomic_DNA"/>
</dbReference>
<accession>A0ACB9UYY5</accession>
<organism evidence="1 2">
    <name type="scientific">Ovis ammon polii x Ovis aries</name>
    <dbReference type="NCBI Taxonomy" id="2918886"/>
    <lineage>
        <taxon>Eukaryota</taxon>
        <taxon>Metazoa</taxon>
        <taxon>Chordata</taxon>
        <taxon>Craniata</taxon>
        <taxon>Vertebrata</taxon>
        <taxon>Euteleostomi</taxon>
        <taxon>Mammalia</taxon>
        <taxon>Eutheria</taxon>
        <taxon>Laurasiatheria</taxon>
        <taxon>Artiodactyla</taxon>
        <taxon>Ruminantia</taxon>
        <taxon>Pecora</taxon>
        <taxon>Bovidae</taxon>
        <taxon>Caprinae</taxon>
        <taxon>Ovis</taxon>
    </lineage>
</organism>